<evidence type="ECO:0000313" key="2">
    <source>
        <dbReference type="EMBL" id="KRL94953.1"/>
    </source>
</evidence>
<dbReference type="GO" id="GO:0005829">
    <property type="term" value="C:cytosol"/>
    <property type="evidence" value="ECO:0007669"/>
    <property type="project" value="TreeGrafter"/>
</dbReference>
<reference evidence="2 3" key="1">
    <citation type="journal article" date="2015" name="Genome Announc.">
        <title>Expanding the biotechnology potential of lactobacilli through comparative genomics of 213 strains and associated genera.</title>
        <authorList>
            <person name="Sun Z."/>
            <person name="Harris H.M."/>
            <person name="McCann A."/>
            <person name="Guo C."/>
            <person name="Argimon S."/>
            <person name="Zhang W."/>
            <person name="Yang X."/>
            <person name="Jeffery I.B."/>
            <person name="Cooney J.C."/>
            <person name="Kagawa T.F."/>
            <person name="Liu W."/>
            <person name="Song Y."/>
            <person name="Salvetti E."/>
            <person name="Wrobel A."/>
            <person name="Rasinkangas P."/>
            <person name="Parkhill J."/>
            <person name="Rea M.C."/>
            <person name="O'Sullivan O."/>
            <person name="Ritari J."/>
            <person name="Douillard F.P."/>
            <person name="Paul Ross R."/>
            <person name="Yang R."/>
            <person name="Briner A.E."/>
            <person name="Felis G.E."/>
            <person name="de Vos W.M."/>
            <person name="Barrangou R."/>
            <person name="Klaenhammer T.R."/>
            <person name="Caufield P.W."/>
            <person name="Cui Y."/>
            <person name="Zhang H."/>
            <person name="O'Toole P.W."/>
        </authorList>
    </citation>
    <scope>NUCLEOTIDE SEQUENCE [LARGE SCALE GENOMIC DNA]</scope>
    <source>
        <strain evidence="2 3">DSM 18793</strain>
    </source>
</reference>
<dbReference type="Proteomes" id="UP000051084">
    <property type="component" value="Unassembled WGS sequence"/>
</dbReference>
<dbReference type="Gene3D" id="3.30.420.40">
    <property type="match status" value="2"/>
</dbReference>
<evidence type="ECO:0000259" key="1">
    <source>
        <dbReference type="Pfam" id="PF00814"/>
    </source>
</evidence>
<dbReference type="PATRIC" id="fig|1423742.4.peg.1038"/>
<dbReference type="PANTHER" id="PTHR11735:SF11">
    <property type="entry name" value="TRNA THREONYLCARBAMOYLADENOSINE BIOSYNTHESIS PROTEIN TSAB"/>
    <property type="match status" value="1"/>
</dbReference>
<keyword evidence="3" id="KW-1185">Reference proteome</keyword>
<dbReference type="GO" id="GO:0008233">
    <property type="term" value="F:peptidase activity"/>
    <property type="evidence" value="ECO:0007669"/>
    <property type="project" value="UniProtKB-KW"/>
</dbReference>
<dbReference type="AlphaFoldDB" id="A0A0R1UP21"/>
<dbReference type="GO" id="GO:0006508">
    <property type="term" value="P:proteolysis"/>
    <property type="evidence" value="ECO:0007669"/>
    <property type="project" value="UniProtKB-KW"/>
</dbReference>
<gene>
    <name evidence="2" type="ORF">FC21_GL000997</name>
</gene>
<dbReference type="PANTHER" id="PTHR11735">
    <property type="entry name" value="TRNA N6-ADENOSINE THREONYLCARBAMOYLTRANSFERASE"/>
    <property type="match status" value="1"/>
</dbReference>
<dbReference type="InterPro" id="IPR043129">
    <property type="entry name" value="ATPase_NBD"/>
</dbReference>
<proteinExistence type="predicted"/>
<dbReference type="Pfam" id="PF00814">
    <property type="entry name" value="TsaD"/>
    <property type="match status" value="1"/>
</dbReference>
<dbReference type="CDD" id="cd24032">
    <property type="entry name" value="ASKHA_NBD_TsaB"/>
    <property type="match status" value="1"/>
</dbReference>
<dbReference type="SUPFAM" id="SSF53067">
    <property type="entry name" value="Actin-like ATPase domain"/>
    <property type="match status" value="2"/>
</dbReference>
<dbReference type="STRING" id="417373.GCA_001570685_00250"/>
<comment type="caution">
    <text evidence="2">The sequence shown here is derived from an EMBL/GenBank/DDBJ whole genome shotgun (WGS) entry which is preliminary data.</text>
</comment>
<sequence>MTSMKILAIDTSNQPMNIALVEDEQLLAQTTLKMVKNHSVYVLPVMDTLMQQVNWEPQDLDRVVVAAGPGSYTGVRIAVTTAKTLAATLKIELVVVSSLAVLARNVPAITEAVIVPFFDARRGTAFVGRYQWQGDQLTSLVADHHVELQQEIAALGELAQPVWLVGEVTPKLAPVLADLPANVHLLGAVWATPNPYQVALAGQGEAPVADIDAVVPRYLRQTEAEMNWYHDHPDADPLANDYVKKV</sequence>
<evidence type="ECO:0000313" key="3">
    <source>
        <dbReference type="Proteomes" id="UP000051084"/>
    </source>
</evidence>
<dbReference type="InterPro" id="IPR000905">
    <property type="entry name" value="Gcp-like_dom"/>
</dbReference>
<dbReference type="GO" id="GO:0002949">
    <property type="term" value="P:tRNA threonylcarbamoyladenosine modification"/>
    <property type="evidence" value="ECO:0007669"/>
    <property type="project" value="InterPro"/>
</dbReference>
<protein>
    <submittedName>
        <fullName evidence="2">Peptidase M22, glycoprotease</fullName>
    </submittedName>
</protein>
<dbReference type="EMBL" id="AZGC01000026">
    <property type="protein sequence ID" value="KRL94953.1"/>
    <property type="molecule type" value="Genomic_DNA"/>
</dbReference>
<name>A0A0R1UP21_9LACO</name>
<organism evidence="2 3">
    <name type="scientific">Limosilactobacillus equigenerosi DSM 18793 = JCM 14505</name>
    <dbReference type="NCBI Taxonomy" id="1423742"/>
    <lineage>
        <taxon>Bacteria</taxon>
        <taxon>Bacillati</taxon>
        <taxon>Bacillota</taxon>
        <taxon>Bacilli</taxon>
        <taxon>Lactobacillales</taxon>
        <taxon>Lactobacillaceae</taxon>
        <taxon>Limosilactobacillus</taxon>
    </lineage>
</organism>
<dbReference type="NCBIfam" id="TIGR03725">
    <property type="entry name" value="T6A_YeaZ"/>
    <property type="match status" value="1"/>
</dbReference>
<keyword evidence="2" id="KW-0645">Protease</keyword>
<accession>A0A0R1UP21</accession>
<keyword evidence="2" id="KW-0378">Hydrolase</keyword>
<dbReference type="InterPro" id="IPR022496">
    <property type="entry name" value="T6A_TsaB"/>
</dbReference>
<feature type="domain" description="Gcp-like" evidence="1">
    <location>
        <begin position="36"/>
        <end position="228"/>
    </location>
</feature>